<evidence type="ECO:0000259" key="17">
    <source>
        <dbReference type="Pfam" id="PF02896"/>
    </source>
</evidence>
<evidence type="ECO:0000256" key="6">
    <source>
        <dbReference type="ARBA" id="ARBA00021623"/>
    </source>
</evidence>
<dbReference type="InterPro" id="IPR008279">
    <property type="entry name" value="PEP-util_enz_mobile_dom"/>
</dbReference>
<dbReference type="Gene3D" id="3.50.30.10">
    <property type="entry name" value="Phosphohistidine domain"/>
    <property type="match status" value="1"/>
</dbReference>
<dbReference type="GO" id="GO:0005524">
    <property type="term" value="F:ATP binding"/>
    <property type="evidence" value="ECO:0007669"/>
    <property type="project" value="UniProtKB-KW"/>
</dbReference>
<dbReference type="EMBL" id="AP018227">
    <property type="protein sequence ID" value="BAY85385.1"/>
    <property type="molecule type" value="Genomic_DNA"/>
</dbReference>
<evidence type="ECO:0000259" key="15">
    <source>
        <dbReference type="Pfam" id="PF00391"/>
    </source>
</evidence>
<evidence type="ECO:0000313" key="19">
    <source>
        <dbReference type="Proteomes" id="UP000218418"/>
    </source>
</evidence>
<evidence type="ECO:0000256" key="1">
    <source>
        <dbReference type="ARBA" id="ARBA00001946"/>
    </source>
</evidence>
<dbReference type="Gene3D" id="3.20.20.60">
    <property type="entry name" value="Phosphoenolpyruvate-binding domains"/>
    <property type="match status" value="1"/>
</dbReference>
<comment type="function">
    <text evidence="2">Catalyzes the phosphorylation of pyruvate to phosphoenolpyruvate.</text>
</comment>
<dbReference type="InterPro" id="IPR040442">
    <property type="entry name" value="Pyrv_kinase-like_dom_sf"/>
</dbReference>
<dbReference type="EC" id="2.7.9.2" evidence="5"/>
<evidence type="ECO:0000256" key="13">
    <source>
        <dbReference type="ARBA" id="ARBA00033470"/>
    </source>
</evidence>
<dbReference type="UniPathway" id="UPA00138"/>
<comment type="similarity">
    <text evidence="4">Belongs to the PEP-utilizing enzyme family.</text>
</comment>
<dbReference type="InterPro" id="IPR000121">
    <property type="entry name" value="PEP_util_C"/>
</dbReference>
<name>A0A1Z4LVV3_9CYAN</name>
<gene>
    <name evidence="18" type="ORF">NIES267_48850</name>
</gene>
<keyword evidence="9" id="KW-0547">Nucleotide-binding</keyword>
<dbReference type="GO" id="GO:0006094">
    <property type="term" value="P:gluconeogenesis"/>
    <property type="evidence" value="ECO:0007669"/>
    <property type="project" value="UniProtKB-UniPathway"/>
</dbReference>
<evidence type="ECO:0000256" key="7">
    <source>
        <dbReference type="ARBA" id="ARBA00022679"/>
    </source>
</evidence>
<evidence type="ECO:0000256" key="14">
    <source>
        <dbReference type="ARBA" id="ARBA00047700"/>
    </source>
</evidence>
<evidence type="ECO:0000313" key="18">
    <source>
        <dbReference type="EMBL" id="BAY85385.1"/>
    </source>
</evidence>
<keyword evidence="8" id="KW-0479">Metal-binding</keyword>
<feature type="domain" description="Pyruvate phosphate dikinase AMP/ATP-binding" evidence="16">
    <location>
        <begin position="17"/>
        <end position="283"/>
    </location>
</feature>
<dbReference type="InterPro" id="IPR013815">
    <property type="entry name" value="ATP_grasp_subdomain_1"/>
</dbReference>
<comment type="catalytic activity">
    <reaction evidence="14">
        <text>pyruvate + ATP + H2O = phosphoenolpyruvate + AMP + phosphate + 2 H(+)</text>
        <dbReference type="Rhea" id="RHEA:11364"/>
        <dbReference type="ChEBI" id="CHEBI:15361"/>
        <dbReference type="ChEBI" id="CHEBI:15377"/>
        <dbReference type="ChEBI" id="CHEBI:15378"/>
        <dbReference type="ChEBI" id="CHEBI:30616"/>
        <dbReference type="ChEBI" id="CHEBI:43474"/>
        <dbReference type="ChEBI" id="CHEBI:58702"/>
        <dbReference type="ChEBI" id="CHEBI:456215"/>
        <dbReference type="EC" id="2.7.9.2"/>
    </reaction>
</comment>
<dbReference type="OrthoDB" id="9765468at2"/>
<accession>A0A1Z4LVV3</accession>
<dbReference type="InterPro" id="IPR023151">
    <property type="entry name" value="PEP_util_CS"/>
</dbReference>
<evidence type="ECO:0000256" key="8">
    <source>
        <dbReference type="ARBA" id="ARBA00022723"/>
    </source>
</evidence>
<keyword evidence="12" id="KW-0460">Magnesium</keyword>
<dbReference type="Pfam" id="PF02896">
    <property type="entry name" value="PEP-utilizers_C"/>
    <property type="match status" value="1"/>
</dbReference>
<evidence type="ECO:0000256" key="10">
    <source>
        <dbReference type="ARBA" id="ARBA00022777"/>
    </source>
</evidence>
<dbReference type="SUPFAM" id="SSF52009">
    <property type="entry name" value="Phosphohistidine domain"/>
    <property type="match status" value="1"/>
</dbReference>
<dbReference type="InterPro" id="IPR006319">
    <property type="entry name" value="PEP_synth"/>
</dbReference>
<evidence type="ECO:0000256" key="12">
    <source>
        <dbReference type="ARBA" id="ARBA00022842"/>
    </source>
</evidence>
<evidence type="ECO:0000259" key="16">
    <source>
        <dbReference type="Pfam" id="PF01326"/>
    </source>
</evidence>
<evidence type="ECO:0000256" key="4">
    <source>
        <dbReference type="ARBA" id="ARBA00007837"/>
    </source>
</evidence>
<protein>
    <recommendedName>
        <fullName evidence="6">Phosphoenolpyruvate synthase</fullName>
        <ecNumber evidence="5">2.7.9.2</ecNumber>
    </recommendedName>
    <alternativeName>
        <fullName evidence="13">Pyruvate, water dikinase</fullName>
    </alternativeName>
</protein>
<dbReference type="InterPro" id="IPR018274">
    <property type="entry name" value="PEP_util_AS"/>
</dbReference>
<feature type="domain" description="PEP-utilising enzyme mobile" evidence="15">
    <location>
        <begin position="371"/>
        <end position="441"/>
    </location>
</feature>
<evidence type="ECO:0000256" key="3">
    <source>
        <dbReference type="ARBA" id="ARBA00004742"/>
    </source>
</evidence>
<sequence length="808" mass="90729">MDKLYWLNEITVLQRTEVGEKAFNLSLMMQQGYPVIPGFVVSAEILHEYVENKSSSQTLVAELADSSLHLDVDDFKVLQQVALRLKKEIMSSSLPSGLYGQICEAVKTWESEYLVLRPSITLPNARNKTEDISGLYECVFCFKEEEQIVLALKRVWSQLFSAKSLFYWQKNGIDLRSINLAVLVQPVNNVIASGSLYANSSRLEIKASWGLGIAVKWGEVQPDVYYLEPETGTLLEQHLGHKILAYRCENTAINKSFHEQRESIITLEKTCLQISLLEEELQQQYVLSEHDLQQITIIASQLVFQLGTEYLANWTFIQEQNSLKLYLTKVSKPNISFPNSSSIKGMGVATGRVSANVLVIGSSKHIIEQLPKGIILVAPEITPDWLPVLQQVSGIVTEKGGLTSHAAIIARELGIPAVIGIRNVTKLIKNGDRLLIDGDSGEVNHLAVNSSQEHIEEYINDVIVEDKEEKHSFSESSFVGVSEINATPTHLETWVSSLPHPSTNIPMTSTRLMVNLSQPTVIEKALCFPVDGVGLLRSELMVLSILNRENPYTWIRNGRHGQLLDLWTKRILEFVRQFSPRPVYYRSLDWRTHELPTLHHSGVEAAEPQTALGQRGTFSYTLNSEVFDIELTALKRVQEAGYHNIRLMLPFVRTVEEFIFCRQKVERAGLTDIKEFEVWIMAEVPSVLFLLPEYVKAGVQGISIGTNDLTQLLLGVDRDQALLAKSFDERHPVVMGAIFRLIEMAKAAGIPCSICGQAPALYPEIIEKLVKWGITSISVEPEALQRTYQAIYRAEQGLLLAAARRQLQ</sequence>
<comment type="pathway">
    <text evidence="3">Carbohydrate biosynthesis; gluconeogenesis.</text>
</comment>
<dbReference type="GO" id="GO:0008986">
    <property type="term" value="F:pyruvate, water dikinase activity"/>
    <property type="evidence" value="ECO:0007669"/>
    <property type="project" value="UniProtKB-EC"/>
</dbReference>
<evidence type="ECO:0000256" key="11">
    <source>
        <dbReference type="ARBA" id="ARBA00022840"/>
    </source>
</evidence>
<dbReference type="Gene3D" id="3.30.470.20">
    <property type="entry name" value="ATP-grasp fold, B domain"/>
    <property type="match status" value="1"/>
</dbReference>
<evidence type="ECO:0000256" key="2">
    <source>
        <dbReference type="ARBA" id="ARBA00002988"/>
    </source>
</evidence>
<keyword evidence="7" id="KW-0808">Transferase</keyword>
<proteinExistence type="inferred from homology"/>
<dbReference type="Pfam" id="PF00391">
    <property type="entry name" value="PEP-utilizers"/>
    <property type="match status" value="1"/>
</dbReference>
<dbReference type="PROSITE" id="PS00742">
    <property type="entry name" value="PEP_ENZYMES_2"/>
    <property type="match status" value="1"/>
</dbReference>
<keyword evidence="11" id="KW-0067">ATP-binding</keyword>
<dbReference type="SUPFAM" id="SSF51621">
    <property type="entry name" value="Phosphoenolpyruvate/pyruvate domain"/>
    <property type="match status" value="1"/>
</dbReference>
<dbReference type="PANTHER" id="PTHR43030">
    <property type="entry name" value="PHOSPHOENOLPYRUVATE SYNTHASE"/>
    <property type="match status" value="1"/>
</dbReference>
<organism evidence="18 19">
    <name type="scientific">Calothrix parasitica NIES-267</name>
    <dbReference type="NCBI Taxonomy" id="1973488"/>
    <lineage>
        <taxon>Bacteria</taxon>
        <taxon>Bacillati</taxon>
        <taxon>Cyanobacteriota</taxon>
        <taxon>Cyanophyceae</taxon>
        <taxon>Nostocales</taxon>
        <taxon>Calotrichaceae</taxon>
        <taxon>Calothrix</taxon>
    </lineage>
</organism>
<dbReference type="Proteomes" id="UP000218418">
    <property type="component" value="Chromosome"/>
</dbReference>
<dbReference type="Pfam" id="PF01326">
    <property type="entry name" value="PPDK_N"/>
    <property type="match status" value="1"/>
</dbReference>
<evidence type="ECO:0000256" key="9">
    <source>
        <dbReference type="ARBA" id="ARBA00022741"/>
    </source>
</evidence>
<dbReference type="InterPro" id="IPR015813">
    <property type="entry name" value="Pyrv/PenolPyrv_kinase-like_dom"/>
</dbReference>
<dbReference type="InterPro" id="IPR036637">
    <property type="entry name" value="Phosphohistidine_dom_sf"/>
</dbReference>
<evidence type="ECO:0000256" key="5">
    <source>
        <dbReference type="ARBA" id="ARBA00011996"/>
    </source>
</evidence>
<dbReference type="PANTHER" id="PTHR43030:SF1">
    <property type="entry name" value="PHOSPHOENOLPYRUVATE SYNTHASE"/>
    <property type="match status" value="1"/>
</dbReference>
<dbReference type="GO" id="GO:0046872">
    <property type="term" value="F:metal ion binding"/>
    <property type="evidence" value="ECO:0007669"/>
    <property type="project" value="UniProtKB-KW"/>
</dbReference>
<dbReference type="SUPFAM" id="SSF56059">
    <property type="entry name" value="Glutathione synthetase ATP-binding domain-like"/>
    <property type="match status" value="1"/>
</dbReference>
<dbReference type="AlphaFoldDB" id="A0A1Z4LVV3"/>
<dbReference type="PROSITE" id="PS00370">
    <property type="entry name" value="PEP_ENZYMES_PHOS_SITE"/>
    <property type="match status" value="1"/>
</dbReference>
<comment type="cofactor">
    <cofactor evidence="1">
        <name>Mg(2+)</name>
        <dbReference type="ChEBI" id="CHEBI:18420"/>
    </cofactor>
</comment>
<keyword evidence="10" id="KW-0418">Kinase</keyword>
<reference evidence="18 19" key="1">
    <citation type="submission" date="2017-06" db="EMBL/GenBank/DDBJ databases">
        <title>Genome sequencing of cyanobaciteial culture collection at National Institute for Environmental Studies (NIES).</title>
        <authorList>
            <person name="Hirose Y."/>
            <person name="Shimura Y."/>
            <person name="Fujisawa T."/>
            <person name="Nakamura Y."/>
            <person name="Kawachi M."/>
        </authorList>
    </citation>
    <scope>NUCLEOTIDE SEQUENCE [LARGE SCALE GENOMIC DNA]</scope>
    <source>
        <strain evidence="18 19">NIES-267</strain>
    </source>
</reference>
<keyword evidence="19" id="KW-1185">Reference proteome</keyword>
<dbReference type="Gene3D" id="3.30.1490.20">
    <property type="entry name" value="ATP-grasp fold, A domain"/>
    <property type="match status" value="1"/>
</dbReference>
<feature type="domain" description="PEP-utilising enzyme C-terminal" evidence="17">
    <location>
        <begin position="506"/>
        <end position="794"/>
    </location>
</feature>
<dbReference type="InterPro" id="IPR002192">
    <property type="entry name" value="PPDK_AMP/ATP-bd"/>
</dbReference>